<gene>
    <name evidence="2" type="ORF">B0H17DRAFT_1210702</name>
</gene>
<feature type="region of interest" description="Disordered" evidence="1">
    <location>
        <begin position="142"/>
        <end position="162"/>
    </location>
</feature>
<dbReference type="Proteomes" id="UP001221757">
    <property type="component" value="Unassembled WGS sequence"/>
</dbReference>
<reference evidence="2" key="1">
    <citation type="submission" date="2023-03" db="EMBL/GenBank/DDBJ databases">
        <title>Massive genome expansion in bonnet fungi (Mycena s.s.) driven by repeated elements and novel gene families across ecological guilds.</title>
        <authorList>
            <consortium name="Lawrence Berkeley National Laboratory"/>
            <person name="Harder C.B."/>
            <person name="Miyauchi S."/>
            <person name="Viragh M."/>
            <person name="Kuo A."/>
            <person name="Thoen E."/>
            <person name="Andreopoulos B."/>
            <person name="Lu D."/>
            <person name="Skrede I."/>
            <person name="Drula E."/>
            <person name="Henrissat B."/>
            <person name="Morin E."/>
            <person name="Kohler A."/>
            <person name="Barry K."/>
            <person name="LaButti K."/>
            <person name="Morin E."/>
            <person name="Salamov A."/>
            <person name="Lipzen A."/>
            <person name="Mereny Z."/>
            <person name="Hegedus B."/>
            <person name="Baldrian P."/>
            <person name="Stursova M."/>
            <person name="Weitz H."/>
            <person name="Taylor A."/>
            <person name="Grigoriev I.V."/>
            <person name="Nagy L.G."/>
            <person name="Martin F."/>
            <person name="Kauserud H."/>
        </authorList>
    </citation>
    <scope>NUCLEOTIDE SEQUENCE</scope>
    <source>
        <strain evidence="2">CBHHK067</strain>
    </source>
</reference>
<protein>
    <submittedName>
        <fullName evidence="2">Uncharacterized protein</fullName>
    </submittedName>
</protein>
<accession>A0AAD7CVR3</accession>
<proteinExistence type="predicted"/>
<dbReference type="AlphaFoldDB" id="A0AAD7CVR3"/>
<evidence type="ECO:0000256" key="1">
    <source>
        <dbReference type="SAM" id="MobiDB-lite"/>
    </source>
</evidence>
<sequence>MSSATVLQAPSSTAFDAAYPPSPSGSTKGLYVRSRPTSIDGSVMDAPFAQFTLSPTLVPLPAHAFPLAPKRTKVYAHSTKSMYFAASSAISVRTTHTTVFPVRAVRIDPRAEAPVAAAPQRRASWLKKMVPGMLTLKRRRQTYAAPPDEDTENTPLVPGARPMHTKSFSLSSRAKPKGIEFKAKGIENHATPRARCVRSRSVSGPVYDDDELDDSMPEVREALRINARIRATGYRYELVDAPEMEEFIKSEDGSTWGL</sequence>
<evidence type="ECO:0000313" key="2">
    <source>
        <dbReference type="EMBL" id="KAJ7666383.1"/>
    </source>
</evidence>
<dbReference type="EMBL" id="JARKIE010000210">
    <property type="protein sequence ID" value="KAJ7666383.1"/>
    <property type="molecule type" value="Genomic_DNA"/>
</dbReference>
<evidence type="ECO:0000313" key="3">
    <source>
        <dbReference type="Proteomes" id="UP001221757"/>
    </source>
</evidence>
<keyword evidence="3" id="KW-1185">Reference proteome</keyword>
<name>A0AAD7CVR3_MYCRO</name>
<comment type="caution">
    <text evidence="2">The sequence shown here is derived from an EMBL/GenBank/DDBJ whole genome shotgun (WGS) entry which is preliminary data.</text>
</comment>
<organism evidence="2 3">
    <name type="scientific">Mycena rosella</name>
    <name type="common">Pink bonnet</name>
    <name type="synonym">Agaricus rosellus</name>
    <dbReference type="NCBI Taxonomy" id="1033263"/>
    <lineage>
        <taxon>Eukaryota</taxon>
        <taxon>Fungi</taxon>
        <taxon>Dikarya</taxon>
        <taxon>Basidiomycota</taxon>
        <taxon>Agaricomycotina</taxon>
        <taxon>Agaricomycetes</taxon>
        <taxon>Agaricomycetidae</taxon>
        <taxon>Agaricales</taxon>
        <taxon>Marasmiineae</taxon>
        <taxon>Mycenaceae</taxon>
        <taxon>Mycena</taxon>
    </lineage>
</organism>